<sequence length="120" mass="13840">MAQKAMKEFHEFSIFLSKILFIHFQLPMRLAARKLTAAPVLGRAYKRSPSMQHLLFAISGTYWSYSDTSESRTFPTSYLPLFYFVSQYKTFHLTIDPTVCSYLCSASGFIKLPSRFPVMC</sequence>
<evidence type="ECO:0000313" key="2">
    <source>
        <dbReference type="Proteomes" id="UP001303046"/>
    </source>
</evidence>
<evidence type="ECO:0000313" key="1">
    <source>
        <dbReference type="EMBL" id="KAK6766914.1"/>
    </source>
</evidence>
<keyword evidence="2" id="KW-1185">Reference proteome</keyword>
<comment type="caution">
    <text evidence="1">The sequence shown here is derived from an EMBL/GenBank/DDBJ whole genome shotgun (WGS) entry which is preliminary data.</text>
</comment>
<proteinExistence type="predicted"/>
<reference evidence="1 2" key="1">
    <citation type="submission" date="2023-08" db="EMBL/GenBank/DDBJ databases">
        <title>A Necator americanus chromosomal reference genome.</title>
        <authorList>
            <person name="Ilik V."/>
            <person name="Petrzelkova K.J."/>
            <person name="Pardy F."/>
            <person name="Fuh T."/>
            <person name="Niatou-Singa F.S."/>
            <person name="Gouil Q."/>
            <person name="Baker L."/>
            <person name="Ritchie M.E."/>
            <person name="Jex A.R."/>
            <person name="Gazzola D."/>
            <person name="Li H."/>
            <person name="Toshio Fujiwara R."/>
            <person name="Zhan B."/>
            <person name="Aroian R.V."/>
            <person name="Pafco B."/>
            <person name="Schwarz E.M."/>
        </authorList>
    </citation>
    <scope>NUCLEOTIDE SEQUENCE [LARGE SCALE GENOMIC DNA]</scope>
    <source>
        <strain evidence="1 2">Aroian</strain>
        <tissue evidence="1">Whole animal</tissue>
    </source>
</reference>
<name>A0ABR1EW97_NECAM</name>
<gene>
    <name evidence="1" type="primary">Necator_chrX.g26444</name>
    <name evidence="1" type="ORF">RB195_026277</name>
</gene>
<dbReference type="EMBL" id="JAVFWL010000006">
    <property type="protein sequence ID" value="KAK6766914.1"/>
    <property type="molecule type" value="Genomic_DNA"/>
</dbReference>
<protein>
    <submittedName>
        <fullName evidence="1">Uncharacterized protein</fullName>
    </submittedName>
</protein>
<accession>A0ABR1EW97</accession>
<dbReference type="Proteomes" id="UP001303046">
    <property type="component" value="Unassembled WGS sequence"/>
</dbReference>
<organism evidence="1 2">
    <name type="scientific">Necator americanus</name>
    <name type="common">Human hookworm</name>
    <dbReference type="NCBI Taxonomy" id="51031"/>
    <lineage>
        <taxon>Eukaryota</taxon>
        <taxon>Metazoa</taxon>
        <taxon>Ecdysozoa</taxon>
        <taxon>Nematoda</taxon>
        <taxon>Chromadorea</taxon>
        <taxon>Rhabditida</taxon>
        <taxon>Rhabditina</taxon>
        <taxon>Rhabditomorpha</taxon>
        <taxon>Strongyloidea</taxon>
        <taxon>Ancylostomatidae</taxon>
        <taxon>Bunostominae</taxon>
        <taxon>Necator</taxon>
    </lineage>
</organism>